<evidence type="ECO:0000313" key="3">
    <source>
        <dbReference type="Proteomes" id="UP000265341"/>
    </source>
</evidence>
<sequence>MGLGGLCFAHCLLTPVLLALFPLLAQGVLGSESVHSLLLWLTIPVSGLGLWLGCREHKDRVVIAFGVLGMAFLVIARSFEESPLETWSTVAGSLTLIGAHLRNFRLCRMDRCEH</sequence>
<evidence type="ECO:0000256" key="1">
    <source>
        <dbReference type="SAM" id="Phobius"/>
    </source>
</evidence>
<keyword evidence="1" id="KW-0472">Membrane</keyword>
<dbReference type="Proteomes" id="UP000265341">
    <property type="component" value="Unassembled WGS sequence"/>
</dbReference>
<feature type="transmembrane region" description="Helical" evidence="1">
    <location>
        <begin position="35"/>
        <end position="54"/>
    </location>
</feature>
<dbReference type="GO" id="GO:0016020">
    <property type="term" value="C:membrane"/>
    <property type="evidence" value="ECO:0007669"/>
    <property type="project" value="InterPro"/>
</dbReference>
<keyword evidence="3" id="KW-1185">Reference proteome</keyword>
<reference evidence="2 3" key="1">
    <citation type="submission" date="2018-08" db="EMBL/GenBank/DDBJ databases">
        <title>Meiothermus roseus NBRC 110900 genome sequencing project.</title>
        <authorList>
            <person name="Da Costa M.S."/>
            <person name="Albuquerque L."/>
            <person name="Raposo P."/>
            <person name="Froufe H.J.C."/>
            <person name="Barroso C.S."/>
            <person name="Egas C."/>
        </authorList>
    </citation>
    <scope>NUCLEOTIDE SEQUENCE [LARGE SCALE GENOMIC DNA]</scope>
    <source>
        <strain evidence="2 3">NBRC 110900</strain>
    </source>
</reference>
<feature type="transmembrane region" description="Helical" evidence="1">
    <location>
        <begin position="85"/>
        <end position="101"/>
    </location>
</feature>
<dbReference type="GO" id="GO:0015097">
    <property type="term" value="F:mercury ion transmembrane transporter activity"/>
    <property type="evidence" value="ECO:0007669"/>
    <property type="project" value="InterPro"/>
</dbReference>
<proteinExistence type="predicted"/>
<comment type="caution">
    <text evidence="2">The sequence shown here is derived from an EMBL/GenBank/DDBJ whole genome shotgun (WGS) entry which is preliminary data.</text>
</comment>
<name>A0A399EVE9_9DEIN</name>
<feature type="transmembrane region" description="Helical" evidence="1">
    <location>
        <begin position="61"/>
        <end position="79"/>
    </location>
</feature>
<dbReference type="InterPro" id="IPR004891">
    <property type="entry name" value="Mercury-R_MerC"/>
</dbReference>
<gene>
    <name evidence="2" type="ORF">Mrose_00756</name>
</gene>
<accession>A0A399EVE9</accession>
<organism evidence="2 3">
    <name type="scientific">Calidithermus roseus</name>
    <dbReference type="NCBI Taxonomy" id="1644118"/>
    <lineage>
        <taxon>Bacteria</taxon>
        <taxon>Thermotogati</taxon>
        <taxon>Deinococcota</taxon>
        <taxon>Deinococci</taxon>
        <taxon>Thermales</taxon>
        <taxon>Thermaceae</taxon>
        <taxon>Calidithermus</taxon>
    </lineage>
</organism>
<evidence type="ECO:0000313" key="2">
    <source>
        <dbReference type="EMBL" id="RIH88524.1"/>
    </source>
</evidence>
<keyword evidence="1" id="KW-1133">Transmembrane helix</keyword>
<dbReference type="AlphaFoldDB" id="A0A399EVE9"/>
<dbReference type="EMBL" id="QWLA01000009">
    <property type="protein sequence ID" value="RIH88524.1"/>
    <property type="molecule type" value="Genomic_DNA"/>
</dbReference>
<dbReference type="Pfam" id="PF03203">
    <property type="entry name" value="MerC"/>
    <property type="match status" value="1"/>
</dbReference>
<keyword evidence="1" id="KW-0812">Transmembrane</keyword>
<protein>
    <submittedName>
        <fullName evidence="2">MerC mercury resistance protein</fullName>
    </submittedName>
</protein>